<evidence type="ECO:0000256" key="1">
    <source>
        <dbReference type="SAM" id="Phobius"/>
    </source>
</evidence>
<feature type="transmembrane region" description="Helical" evidence="1">
    <location>
        <begin position="200"/>
        <end position="220"/>
    </location>
</feature>
<organism evidence="2 3">
    <name type="scientific">Candidatus Eisenbergiella intestinigallinarum</name>
    <dbReference type="NCBI Taxonomy" id="2838549"/>
    <lineage>
        <taxon>Bacteria</taxon>
        <taxon>Bacillati</taxon>
        <taxon>Bacillota</taxon>
        <taxon>Clostridia</taxon>
        <taxon>Lachnospirales</taxon>
        <taxon>Lachnospiraceae</taxon>
        <taxon>Eisenbergiella</taxon>
    </lineage>
</organism>
<proteinExistence type="predicted"/>
<sequence>MKPTAILKIIVDIVMTVLLMLLMAFELVGRSAHEWIGLGMFLLFILHHVLNRRWSRNLFRGRYTPVRILQTACAALVLLSMLGSLISAVPISRVVFSFLPISGGLSFGRTLHMLSAYWGFVLLSLHLGLHWNMLLAMIKKACPSLTTAGPFSADMRRLLLRAVGIVIALYGVFAFFRRTIPDYLFLRSHFVFFDFEEPRIFFFLDYLTIMGLFIFIGHYLMKAALWLQVTVHSSARTS</sequence>
<dbReference type="AlphaFoldDB" id="A0A9D2QK98"/>
<keyword evidence="1" id="KW-0812">Transmembrane</keyword>
<feature type="transmembrane region" description="Helical" evidence="1">
    <location>
        <begin position="72"/>
        <end position="96"/>
    </location>
</feature>
<feature type="transmembrane region" description="Helical" evidence="1">
    <location>
        <begin position="35"/>
        <end position="51"/>
    </location>
</feature>
<evidence type="ECO:0000313" key="3">
    <source>
        <dbReference type="Proteomes" id="UP000823922"/>
    </source>
</evidence>
<evidence type="ECO:0000313" key="2">
    <source>
        <dbReference type="EMBL" id="HJC88056.1"/>
    </source>
</evidence>
<feature type="transmembrane region" description="Helical" evidence="1">
    <location>
        <begin position="158"/>
        <end position="180"/>
    </location>
</feature>
<dbReference type="GO" id="GO:0022904">
    <property type="term" value="P:respiratory electron transport chain"/>
    <property type="evidence" value="ECO:0007669"/>
    <property type="project" value="InterPro"/>
</dbReference>
<comment type="caution">
    <text evidence="2">The sequence shown here is derived from an EMBL/GenBank/DDBJ whole genome shotgun (WGS) entry which is preliminary data.</text>
</comment>
<keyword evidence="1" id="KW-0472">Membrane</keyword>
<dbReference type="InterPro" id="IPR016174">
    <property type="entry name" value="Di-haem_cyt_TM"/>
</dbReference>
<name>A0A9D2QK98_9FIRM</name>
<dbReference type="Proteomes" id="UP000823922">
    <property type="component" value="Unassembled WGS sequence"/>
</dbReference>
<protein>
    <submittedName>
        <fullName evidence="2">DUF4405 domain-containing protein</fullName>
    </submittedName>
</protein>
<dbReference type="SUPFAM" id="SSF81342">
    <property type="entry name" value="Transmembrane di-heme cytochromes"/>
    <property type="match status" value="1"/>
</dbReference>
<reference evidence="2" key="1">
    <citation type="journal article" date="2021" name="PeerJ">
        <title>Extensive microbial diversity within the chicken gut microbiome revealed by metagenomics and culture.</title>
        <authorList>
            <person name="Gilroy R."/>
            <person name="Ravi A."/>
            <person name="Getino M."/>
            <person name="Pursley I."/>
            <person name="Horton D.L."/>
            <person name="Alikhan N.F."/>
            <person name="Baker D."/>
            <person name="Gharbi K."/>
            <person name="Hall N."/>
            <person name="Watson M."/>
            <person name="Adriaenssens E.M."/>
            <person name="Foster-Nyarko E."/>
            <person name="Jarju S."/>
            <person name="Secka A."/>
            <person name="Antonio M."/>
            <person name="Oren A."/>
            <person name="Chaudhuri R.R."/>
            <person name="La Ragione R."/>
            <person name="Hildebrand F."/>
            <person name="Pallen M.J."/>
        </authorList>
    </citation>
    <scope>NUCLEOTIDE SEQUENCE</scope>
    <source>
        <strain evidence="2">ChiBcec1-1630</strain>
    </source>
</reference>
<dbReference type="GO" id="GO:0016020">
    <property type="term" value="C:membrane"/>
    <property type="evidence" value="ECO:0007669"/>
    <property type="project" value="InterPro"/>
</dbReference>
<reference evidence="2" key="2">
    <citation type="submission" date="2021-04" db="EMBL/GenBank/DDBJ databases">
        <authorList>
            <person name="Gilroy R."/>
        </authorList>
    </citation>
    <scope>NUCLEOTIDE SEQUENCE</scope>
    <source>
        <strain evidence="2">ChiBcec1-1630</strain>
    </source>
</reference>
<dbReference type="EMBL" id="DWVS01000210">
    <property type="protein sequence ID" value="HJC88056.1"/>
    <property type="molecule type" value="Genomic_DNA"/>
</dbReference>
<keyword evidence="1" id="KW-1133">Transmembrane helix</keyword>
<accession>A0A9D2QK98</accession>
<feature type="transmembrane region" description="Helical" evidence="1">
    <location>
        <begin position="9"/>
        <end position="29"/>
    </location>
</feature>
<gene>
    <name evidence="2" type="ORF">H9926_08585</name>
</gene>
<feature type="transmembrane region" description="Helical" evidence="1">
    <location>
        <begin position="116"/>
        <end position="138"/>
    </location>
</feature>